<dbReference type="PANTHER" id="PTHR10869">
    <property type="entry name" value="PROLYL 4-HYDROXYLASE ALPHA SUBUNIT"/>
    <property type="match status" value="1"/>
</dbReference>
<proteinExistence type="predicted"/>
<dbReference type="PANTHER" id="PTHR10869:SF246">
    <property type="entry name" value="TRANSMEMBRANE PROLYL 4-HYDROXYLASE"/>
    <property type="match status" value="1"/>
</dbReference>
<feature type="domain" description="Fe2OG dioxygenase" evidence="6">
    <location>
        <begin position="164"/>
        <end position="295"/>
    </location>
</feature>
<dbReference type="GO" id="GO:0005506">
    <property type="term" value="F:iron ion binding"/>
    <property type="evidence" value="ECO:0007669"/>
    <property type="project" value="InterPro"/>
</dbReference>
<dbReference type="PROSITE" id="PS51471">
    <property type="entry name" value="FE2OG_OXY"/>
    <property type="match status" value="1"/>
</dbReference>
<dbReference type="Pfam" id="PF13640">
    <property type="entry name" value="2OG-FeII_Oxy_3"/>
    <property type="match status" value="1"/>
</dbReference>
<evidence type="ECO:0000313" key="8">
    <source>
        <dbReference type="Proteomes" id="UP001295423"/>
    </source>
</evidence>
<gene>
    <name evidence="7" type="ORF">CYCCA115_LOCUS12765</name>
</gene>
<dbReference type="GO" id="GO:0004656">
    <property type="term" value="F:procollagen-proline 4-dioxygenase activity"/>
    <property type="evidence" value="ECO:0007669"/>
    <property type="project" value="TreeGrafter"/>
</dbReference>
<comment type="cofactor">
    <cofactor evidence="1">
        <name>L-ascorbate</name>
        <dbReference type="ChEBI" id="CHEBI:38290"/>
    </cofactor>
</comment>
<evidence type="ECO:0000259" key="6">
    <source>
        <dbReference type="PROSITE" id="PS51471"/>
    </source>
</evidence>
<dbReference type="SMART" id="SM00702">
    <property type="entry name" value="P4Hc"/>
    <property type="match status" value="1"/>
</dbReference>
<dbReference type="EMBL" id="CAKOGP040001770">
    <property type="protein sequence ID" value="CAJ1950804.1"/>
    <property type="molecule type" value="Genomic_DNA"/>
</dbReference>
<dbReference type="InterPro" id="IPR044862">
    <property type="entry name" value="Pro_4_hyd_alph_FE2OG_OXY"/>
</dbReference>
<sequence length="295" mass="32050">MKLPNPVSMATAACSAYQARISSLAASITPRVLVSTSGSGNYGESGKAAFYTIDELPMALIKEEKPFKEGELQRIDIDLGPDRQAFIIDNVLTPEESDALAACAEAILNANGHSRVAPGIRTPPGMRINEAAHWYPPHGSSFLPTIYRRIEHLVPKSLDGGLSLYNKLSEKVAHFKYNKGDQFNRHIDGLFPGQGANPKGDGVDEWTGVVSGFSLLFYLNDADDGLEGGETRLWSRDGSIYKDVTPRKGRVLAFRRGSHDAVLHAGLEVTGEVPKYMALVNLAYGQHAGTRPLMQ</sequence>
<evidence type="ECO:0000256" key="1">
    <source>
        <dbReference type="ARBA" id="ARBA00001961"/>
    </source>
</evidence>
<dbReference type="GO" id="GO:0031418">
    <property type="term" value="F:L-ascorbic acid binding"/>
    <property type="evidence" value="ECO:0007669"/>
    <property type="project" value="InterPro"/>
</dbReference>
<evidence type="ECO:0000256" key="4">
    <source>
        <dbReference type="ARBA" id="ARBA00023002"/>
    </source>
</evidence>
<reference evidence="7" key="1">
    <citation type="submission" date="2023-08" db="EMBL/GenBank/DDBJ databases">
        <authorList>
            <person name="Audoor S."/>
            <person name="Bilcke G."/>
        </authorList>
    </citation>
    <scope>NUCLEOTIDE SEQUENCE</scope>
</reference>
<name>A0AAD2FRT0_9STRA</name>
<evidence type="ECO:0000256" key="5">
    <source>
        <dbReference type="ARBA" id="ARBA00023004"/>
    </source>
</evidence>
<dbReference type="InterPro" id="IPR005123">
    <property type="entry name" value="Oxoglu/Fe-dep_dioxygenase_dom"/>
</dbReference>
<dbReference type="GO" id="GO:0005783">
    <property type="term" value="C:endoplasmic reticulum"/>
    <property type="evidence" value="ECO:0007669"/>
    <property type="project" value="TreeGrafter"/>
</dbReference>
<dbReference type="AlphaFoldDB" id="A0AAD2FRT0"/>
<organism evidence="7 8">
    <name type="scientific">Cylindrotheca closterium</name>
    <dbReference type="NCBI Taxonomy" id="2856"/>
    <lineage>
        <taxon>Eukaryota</taxon>
        <taxon>Sar</taxon>
        <taxon>Stramenopiles</taxon>
        <taxon>Ochrophyta</taxon>
        <taxon>Bacillariophyta</taxon>
        <taxon>Bacillariophyceae</taxon>
        <taxon>Bacillariophycidae</taxon>
        <taxon>Bacillariales</taxon>
        <taxon>Bacillariaceae</taxon>
        <taxon>Cylindrotheca</taxon>
    </lineage>
</organism>
<keyword evidence="3" id="KW-0223">Dioxygenase</keyword>
<keyword evidence="4" id="KW-0560">Oxidoreductase</keyword>
<protein>
    <recommendedName>
        <fullName evidence="6">Fe2OG dioxygenase domain-containing protein</fullName>
    </recommendedName>
</protein>
<keyword evidence="2" id="KW-0479">Metal-binding</keyword>
<evidence type="ECO:0000313" key="7">
    <source>
        <dbReference type="EMBL" id="CAJ1950804.1"/>
    </source>
</evidence>
<dbReference type="InterPro" id="IPR045054">
    <property type="entry name" value="P4HA-like"/>
</dbReference>
<keyword evidence="8" id="KW-1185">Reference proteome</keyword>
<dbReference type="Proteomes" id="UP001295423">
    <property type="component" value="Unassembled WGS sequence"/>
</dbReference>
<evidence type="ECO:0000256" key="3">
    <source>
        <dbReference type="ARBA" id="ARBA00022964"/>
    </source>
</evidence>
<dbReference type="InterPro" id="IPR006620">
    <property type="entry name" value="Pro_4_hyd_alph"/>
</dbReference>
<evidence type="ECO:0000256" key="2">
    <source>
        <dbReference type="ARBA" id="ARBA00022723"/>
    </source>
</evidence>
<comment type="caution">
    <text evidence="7">The sequence shown here is derived from an EMBL/GenBank/DDBJ whole genome shotgun (WGS) entry which is preliminary data.</text>
</comment>
<keyword evidence="5" id="KW-0408">Iron</keyword>
<accession>A0AAD2FRT0</accession>
<dbReference type="Gene3D" id="2.60.120.620">
    <property type="entry name" value="q2cbj1_9rhob like domain"/>
    <property type="match status" value="1"/>
</dbReference>